<dbReference type="InterPro" id="IPR005122">
    <property type="entry name" value="Uracil-DNA_glycosylase-like"/>
</dbReference>
<dbReference type="Pfam" id="PF03167">
    <property type="entry name" value="UDG"/>
    <property type="match status" value="1"/>
</dbReference>
<dbReference type="Gene3D" id="3.40.470.10">
    <property type="entry name" value="Uracil-DNA glycosylase-like domain"/>
    <property type="match status" value="1"/>
</dbReference>
<feature type="domain" description="Uracil-DNA glycosylase-like" evidence="1">
    <location>
        <begin position="36"/>
        <end position="193"/>
    </location>
</feature>
<dbReference type="PANTHER" id="PTHR42160:SF1">
    <property type="entry name" value="URACIL-DNA GLYCOSYLASE SUPERFAMILY PROTEIN"/>
    <property type="match status" value="1"/>
</dbReference>
<evidence type="ECO:0000313" key="3">
    <source>
        <dbReference type="Proteomes" id="UP001595384"/>
    </source>
</evidence>
<dbReference type="RefSeq" id="WP_123015153.1">
    <property type="nucleotide sequence ID" value="NZ_AP024911.1"/>
</dbReference>
<dbReference type="SMART" id="SM00986">
    <property type="entry name" value="UDG"/>
    <property type="match status" value="1"/>
</dbReference>
<keyword evidence="3" id="KW-1185">Reference proteome</keyword>
<dbReference type="InterPro" id="IPR036895">
    <property type="entry name" value="Uracil-DNA_glycosylase-like_sf"/>
</dbReference>
<dbReference type="PANTHER" id="PTHR42160">
    <property type="entry name" value="URACIL-DNA GLYCOSYLASE SUPERFAMILY PROTEIN"/>
    <property type="match status" value="1"/>
</dbReference>
<evidence type="ECO:0000313" key="2">
    <source>
        <dbReference type="EMBL" id="MFC3023866.1"/>
    </source>
</evidence>
<dbReference type="CDD" id="cd10033">
    <property type="entry name" value="UDG_like"/>
    <property type="match status" value="1"/>
</dbReference>
<proteinExistence type="predicted"/>
<dbReference type="EMBL" id="JBHRSE010000056">
    <property type="protein sequence ID" value="MFC3023866.1"/>
    <property type="molecule type" value="Genomic_DNA"/>
</dbReference>
<protein>
    <submittedName>
        <fullName evidence="2">Uracil-DNA glycosylase family protein</fullName>
    </submittedName>
</protein>
<dbReference type="SUPFAM" id="SSF52141">
    <property type="entry name" value="Uracil-DNA glycosylase-like"/>
    <property type="match status" value="1"/>
</dbReference>
<dbReference type="Proteomes" id="UP001595384">
    <property type="component" value="Unassembled WGS sequence"/>
</dbReference>
<gene>
    <name evidence="2" type="ORF">ACFODT_08515</name>
</gene>
<accession>A0ABV7C784</accession>
<name>A0ABV7C784_9VIBR</name>
<dbReference type="SMART" id="SM00987">
    <property type="entry name" value="UreE_C"/>
    <property type="match status" value="1"/>
</dbReference>
<evidence type="ECO:0000259" key="1">
    <source>
        <dbReference type="SMART" id="SM00986"/>
    </source>
</evidence>
<sequence length="201" mass="22781">MSDLIPTYPETFNELLERITHCQRCAASLPLGPRPVIQAHQQARILIVGQAPGLKVHKSGIPWDDASGDRLRHWMGTDKDTFYNPQKVAILPMGFCYPGRGKSGDLPPRKECAPQWHPALLEHMPNIEITLLVGQYAQNAYLPTPHPKTVTDTVKQWETWAPTIIPLPHPSPRNNIWLKKNPWFEQELVPFLAQTIHQSLA</sequence>
<reference evidence="3" key="1">
    <citation type="journal article" date="2019" name="Int. J. Syst. Evol. Microbiol.">
        <title>The Global Catalogue of Microorganisms (GCM) 10K type strain sequencing project: providing services to taxonomists for standard genome sequencing and annotation.</title>
        <authorList>
            <consortium name="The Broad Institute Genomics Platform"/>
            <consortium name="The Broad Institute Genome Sequencing Center for Infectious Disease"/>
            <person name="Wu L."/>
            <person name="Ma J."/>
        </authorList>
    </citation>
    <scope>NUCLEOTIDE SEQUENCE [LARGE SCALE GENOMIC DNA]</scope>
    <source>
        <strain evidence="3">KCTC 62784</strain>
    </source>
</reference>
<dbReference type="InterPro" id="IPR047124">
    <property type="entry name" value="HI_0220.2"/>
</dbReference>
<comment type="caution">
    <text evidence="2">The sequence shown here is derived from an EMBL/GenBank/DDBJ whole genome shotgun (WGS) entry which is preliminary data.</text>
</comment>
<organism evidence="2 3">
    <name type="scientific">Vibrio zhugei</name>
    <dbReference type="NCBI Taxonomy" id="2479546"/>
    <lineage>
        <taxon>Bacteria</taxon>
        <taxon>Pseudomonadati</taxon>
        <taxon>Pseudomonadota</taxon>
        <taxon>Gammaproteobacteria</taxon>
        <taxon>Vibrionales</taxon>
        <taxon>Vibrionaceae</taxon>
        <taxon>Vibrio</taxon>
    </lineage>
</organism>